<dbReference type="OMA" id="DSICHAR"/>
<protein>
    <recommendedName>
        <fullName evidence="2">HTH CENPB-type domain-containing protein</fullName>
    </recommendedName>
</protein>
<gene>
    <name evidence="3" type="ORF">PUNSTDRAFT_34244</name>
</gene>
<dbReference type="AlphaFoldDB" id="R7S1D5"/>
<name>R7S1D5_PUNST</name>
<evidence type="ECO:0000313" key="4">
    <source>
        <dbReference type="Proteomes" id="UP000054196"/>
    </source>
</evidence>
<dbReference type="Proteomes" id="UP000054196">
    <property type="component" value="Unassembled WGS sequence"/>
</dbReference>
<organism evidence="3 4">
    <name type="scientific">Punctularia strigosozonata (strain HHB-11173)</name>
    <name type="common">White-rot fungus</name>
    <dbReference type="NCBI Taxonomy" id="741275"/>
    <lineage>
        <taxon>Eukaryota</taxon>
        <taxon>Fungi</taxon>
        <taxon>Dikarya</taxon>
        <taxon>Basidiomycota</taxon>
        <taxon>Agaricomycotina</taxon>
        <taxon>Agaricomycetes</taxon>
        <taxon>Corticiales</taxon>
        <taxon>Punctulariaceae</taxon>
        <taxon>Punctularia</taxon>
    </lineage>
</organism>
<dbReference type="PROSITE" id="PS51253">
    <property type="entry name" value="HTH_CENPB"/>
    <property type="match status" value="1"/>
</dbReference>
<evidence type="ECO:0000256" key="1">
    <source>
        <dbReference type="ARBA" id="ARBA00023125"/>
    </source>
</evidence>
<feature type="non-terminal residue" evidence="3">
    <location>
        <position position="1"/>
    </location>
</feature>
<evidence type="ECO:0000259" key="2">
    <source>
        <dbReference type="PROSITE" id="PS51253"/>
    </source>
</evidence>
<dbReference type="KEGG" id="psq:PUNSTDRAFT_34244"/>
<dbReference type="InterPro" id="IPR006600">
    <property type="entry name" value="HTH_CenpB_DNA-bd_dom"/>
</dbReference>
<reference evidence="4" key="1">
    <citation type="journal article" date="2012" name="Science">
        <title>The Paleozoic origin of enzymatic lignin decomposition reconstructed from 31 fungal genomes.</title>
        <authorList>
            <person name="Floudas D."/>
            <person name="Binder M."/>
            <person name="Riley R."/>
            <person name="Barry K."/>
            <person name="Blanchette R.A."/>
            <person name="Henrissat B."/>
            <person name="Martinez A.T."/>
            <person name="Otillar R."/>
            <person name="Spatafora J.W."/>
            <person name="Yadav J.S."/>
            <person name="Aerts A."/>
            <person name="Benoit I."/>
            <person name="Boyd A."/>
            <person name="Carlson A."/>
            <person name="Copeland A."/>
            <person name="Coutinho P.M."/>
            <person name="de Vries R.P."/>
            <person name="Ferreira P."/>
            <person name="Findley K."/>
            <person name="Foster B."/>
            <person name="Gaskell J."/>
            <person name="Glotzer D."/>
            <person name="Gorecki P."/>
            <person name="Heitman J."/>
            <person name="Hesse C."/>
            <person name="Hori C."/>
            <person name="Igarashi K."/>
            <person name="Jurgens J.A."/>
            <person name="Kallen N."/>
            <person name="Kersten P."/>
            <person name="Kohler A."/>
            <person name="Kuees U."/>
            <person name="Kumar T.K.A."/>
            <person name="Kuo A."/>
            <person name="LaButti K."/>
            <person name="Larrondo L.F."/>
            <person name="Lindquist E."/>
            <person name="Ling A."/>
            <person name="Lombard V."/>
            <person name="Lucas S."/>
            <person name="Lundell T."/>
            <person name="Martin R."/>
            <person name="McLaughlin D.J."/>
            <person name="Morgenstern I."/>
            <person name="Morin E."/>
            <person name="Murat C."/>
            <person name="Nagy L.G."/>
            <person name="Nolan M."/>
            <person name="Ohm R.A."/>
            <person name="Patyshakuliyeva A."/>
            <person name="Rokas A."/>
            <person name="Ruiz-Duenas F.J."/>
            <person name="Sabat G."/>
            <person name="Salamov A."/>
            <person name="Samejima M."/>
            <person name="Schmutz J."/>
            <person name="Slot J.C."/>
            <person name="St John F."/>
            <person name="Stenlid J."/>
            <person name="Sun H."/>
            <person name="Sun S."/>
            <person name="Syed K."/>
            <person name="Tsang A."/>
            <person name="Wiebenga A."/>
            <person name="Young D."/>
            <person name="Pisabarro A."/>
            <person name="Eastwood D.C."/>
            <person name="Martin F."/>
            <person name="Cullen D."/>
            <person name="Grigoriev I.V."/>
            <person name="Hibbett D.S."/>
        </authorList>
    </citation>
    <scope>NUCLEOTIDE SEQUENCE [LARGE SCALE GENOMIC DNA]</scope>
    <source>
        <strain evidence="4">HHB-11173 SS5</strain>
    </source>
</reference>
<dbReference type="eggNOG" id="ENOG502R06E">
    <property type="taxonomic scope" value="Eukaryota"/>
</dbReference>
<dbReference type="GeneID" id="18882231"/>
<evidence type="ECO:0000313" key="3">
    <source>
        <dbReference type="EMBL" id="EIN03597.1"/>
    </source>
</evidence>
<dbReference type="OrthoDB" id="2668963at2759"/>
<sequence length="71" mass="8236">IIVTYTLECASRGFPLSRRRLQDHAEKILRARLGGSFPQDGLGINWSDRFIERNNKHLKKCWSRPLDGKRG</sequence>
<dbReference type="GO" id="GO:0003677">
    <property type="term" value="F:DNA binding"/>
    <property type="evidence" value="ECO:0007669"/>
    <property type="project" value="UniProtKB-KW"/>
</dbReference>
<dbReference type="RefSeq" id="XP_007389084.1">
    <property type="nucleotide sequence ID" value="XM_007389022.1"/>
</dbReference>
<accession>R7S1D5</accession>
<keyword evidence="1" id="KW-0238">DNA-binding</keyword>
<feature type="non-terminal residue" evidence="3">
    <location>
        <position position="71"/>
    </location>
</feature>
<feature type="domain" description="HTH CENPB-type" evidence="2">
    <location>
        <begin position="1"/>
        <end position="60"/>
    </location>
</feature>
<dbReference type="EMBL" id="JH687560">
    <property type="protein sequence ID" value="EIN03597.1"/>
    <property type="molecule type" value="Genomic_DNA"/>
</dbReference>
<dbReference type="HOGENOM" id="CLU_076148_4_0_1"/>
<keyword evidence="4" id="KW-1185">Reference proteome</keyword>
<dbReference type="Pfam" id="PF03221">
    <property type="entry name" value="HTH_Tnp_Tc5"/>
    <property type="match status" value="1"/>
</dbReference>
<proteinExistence type="predicted"/>